<name>A0A5J5F8B5_9PEZI</name>
<dbReference type="InParanoid" id="A0A5J5F8B5"/>
<dbReference type="Proteomes" id="UP000326924">
    <property type="component" value="Unassembled WGS sequence"/>
</dbReference>
<comment type="caution">
    <text evidence="1">The sequence shown here is derived from an EMBL/GenBank/DDBJ whole genome shotgun (WGS) entry which is preliminary data.</text>
</comment>
<dbReference type="EMBL" id="VXIS01000017">
    <property type="protein sequence ID" value="KAA8913114.1"/>
    <property type="molecule type" value="Genomic_DNA"/>
</dbReference>
<dbReference type="AlphaFoldDB" id="A0A5J5F8B5"/>
<reference evidence="1 2" key="1">
    <citation type="submission" date="2019-09" db="EMBL/GenBank/DDBJ databases">
        <title>Draft genome of the ectomycorrhizal ascomycete Sphaerosporella brunnea.</title>
        <authorList>
            <consortium name="DOE Joint Genome Institute"/>
            <person name="Benucci G.M."/>
            <person name="Marozzi G."/>
            <person name="Antonielli L."/>
            <person name="Sanchez S."/>
            <person name="Marco P."/>
            <person name="Wang X."/>
            <person name="Falini L.B."/>
            <person name="Barry K."/>
            <person name="Haridas S."/>
            <person name="Lipzen A."/>
            <person name="Labutti K."/>
            <person name="Grigoriev I.V."/>
            <person name="Murat C."/>
            <person name="Martin F."/>
            <person name="Albertini E."/>
            <person name="Donnini D."/>
            <person name="Bonito G."/>
        </authorList>
    </citation>
    <scope>NUCLEOTIDE SEQUENCE [LARGE SCALE GENOMIC DNA]</scope>
    <source>
        <strain evidence="1 2">Sb_GMNB300</strain>
    </source>
</reference>
<sequence length="250" mass="28580">MKIEVADEMEIDMHTIRDMFGDIVVPAHWHWVNQEIPYMYSPFVVEGSPILSRTKYHLRFVSPPGVDLYTQLPRPRNITVGQVKGLVAEFMRQMPEYARQQKAKHEIVMCVGNSDSERLTDCNVLDRTIEVETSDQRRIITPASPPAKTYIAVTADWKSAKHCRRRITYNPGMTLVGASTPLPMVRKILEDAFHQAPKSTGFVVTSFIWRCWSVENNSSYVIQEGSTTLDAVQGTLCPIIYYNDREVSLR</sequence>
<organism evidence="1 2">
    <name type="scientific">Sphaerosporella brunnea</name>
    <dbReference type="NCBI Taxonomy" id="1250544"/>
    <lineage>
        <taxon>Eukaryota</taxon>
        <taxon>Fungi</taxon>
        <taxon>Dikarya</taxon>
        <taxon>Ascomycota</taxon>
        <taxon>Pezizomycotina</taxon>
        <taxon>Pezizomycetes</taxon>
        <taxon>Pezizales</taxon>
        <taxon>Pyronemataceae</taxon>
        <taxon>Sphaerosporella</taxon>
    </lineage>
</organism>
<proteinExistence type="predicted"/>
<evidence type="ECO:0000313" key="2">
    <source>
        <dbReference type="Proteomes" id="UP000326924"/>
    </source>
</evidence>
<accession>A0A5J5F8B5</accession>
<keyword evidence="2" id="KW-1185">Reference proteome</keyword>
<protein>
    <submittedName>
        <fullName evidence="1">Uncharacterized protein</fullName>
    </submittedName>
</protein>
<evidence type="ECO:0000313" key="1">
    <source>
        <dbReference type="EMBL" id="KAA8913114.1"/>
    </source>
</evidence>
<gene>
    <name evidence="1" type="ORF">FN846DRAFT_181499</name>
</gene>